<keyword evidence="5" id="KW-0804">Transcription</keyword>
<dbReference type="GO" id="GO:0016987">
    <property type="term" value="F:sigma factor activity"/>
    <property type="evidence" value="ECO:0007669"/>
    <property type="project" value="UniProtKB-KW"/>
</dbReference>
<dbReference type="GO" id="GO:0003677">
    <property type="term" value="F:DNA binding"/>
    <property type="evidence" value="ECO:0007669"/>
    <property type="project" value="UniProtKB-KW"/>
</dbReference>
<evidence type="ECO:0000256" key="1">
    <source>
        <dbReference type="ARBA" id="ARBA00010641"/>
    </source>
</evidence>
<reference evidence="9 10" key="1">
    <citation type="submission" date="2019-10" db="EMBL/GenBank/DDBJ databases">
        <title>Georgenia wutianyii sp. nov. and Georgenia yuyongxinii sp. nov. isolated from plateau pika (Ochotona curzoniae) in the Qinghai-Tibet plateau of China.</title>
        <authorList>
            <person name="Tian Z."/>
        </authorList>
    </citation>
    <scope>NUCLEOTIDE SEQUENCE [LARGE SCALE GENOMIC DNA]</scope>
    <source>
        <strain evidence="9 10">DSM 21501</strain>
    </source>
</reference>
<evidence type="ECO:0000313" key="10">
    <source>
        <dbReference type="Proteomes" id="UP000451860"/>
    </source>
</evidence>
<feature type="domain" description="RNA polymerase sigma-70 region 2" evidence="7">
    <location>
        <begin position="15"/>
        <end position="82"/>
    </location>
</feature>
<evidence type="ECO:0000256" key="2">
    <source>
        <dbReference type="ARBA" id="ARBA00023015"/>
    </source>
</evidence>
<dbReference type="InterPro" id="IPR036388">
    <property type="entry name" value="WH-like_DNA-bd_sf"/>
</dbReference>
<dbReference type="InterPro" id="IPR014284">
    <property type="entry name" value="RNA_pol_sigma-70_dom"/>
</dbReference>
<dbReference type="NCBIfam" id="TIGR02937">
    <property type="entry name" value="sigma70-ECF"/>
    <property type="match status" value="1"/>
</dbReference>
<dbReference type="InterPro" id="IPR039425">
    <property type="entry name" value="RNA_pol_sigma-70-like"/>
</dbReference>
<gene>
    <name evidence="9" type="ORF">GB883_03615</name>
</gene>
<keyword evidence="10" id="KW-1185">Reference proteome</keyword>
<sequence length="199" mass="22322">MTRVPNDRQLRFRDLYARTRDDVLRFAKRRVHPSHAEDVVAEVYLVAWRRLEDAPRLAGPQRAWLFGIARRCLLNAYRADGRRAALAVRLAAAGEVAHAVAADHDGVHQRIDLARAWRRLGAEDQEVLALTVFDDLTSTEAAQVLGITPPAYRVRLMRARRRLRQHLDHPAQPTDDIADPAPTARAGGAIAPRAKETTP</sequence>
<feature type="region of interest" description="Disordered" evidence="6">
    <location>
        <begin position="166"/>
        <end position="199"/>
    </location>
</feature>
<evidence type="ECO:0000259" key="8">
    <source>
        <dbReference type="Pfam" id="PF08281"/>
    </source>
</evidence>
<evidence type="ECO:0000256" key="4">
    <source>
        <dbReference type="ARBA" id="ARBA00023125"/>
    </source>
</evidence>
<keyword evidence="4" id="KW-0238">DNA-binding</keyword>
<evidence type="ECO:0000256" key="5">
    <source>
        <dbReference type="ARBA" id="ARBA00023163"/>
    </source>
</evidence>
<dbReference type="InterPro" id="IPR013325">
    <property type="entry name" value="RNA_pol_sigma_r2"/>
</dbReference>
<dbReference type="AlphaFoldDB" id="A0A7J5USX0"/>
<evidence type="ECO:0000313" key="9">
    <source>
        <dbReference type="EMBL" id="KAE8765489.1"/>
    </source>
</evidence>
<dbReference type="InterPro" id="IPR013249">
    <property type="entry name" value="RNA_pol_sigma70_r4_t2"/>
</dbReference>
<evidence type="ECO:0000256" key="6">
    <source>
        <dbReference type="SAM" id="MobiDB-lite"/>
    </source>
</evidence>
<protein>
    <submittedName>
        <fullName evidence="9">Sigma-70 family RNA polymerase sigma factor</fullName>
    </submittedName>
</protein>
<keyword evidence="3" id="KW-0731">Sigma factor</keyword>
<comment type="similarity">
    <text evidence="1">Belongs to the sigma-70 factor family. ECF subfamily.</text>
</comment>
<dbReference type="PANTHER" id="PTHR43133">
    <property type="entry name" value="RNA POLYMERASE ECF-TYPE SIGMA FACTO"/>
    <property type="match status" value="1"/>
</dbReference>
<dbReference type="SUPFAM" id="SSF88659">
    <property type="entry name" value="Sigma3 and sigma4 domains of RNA polymerase sigma factors"/>
    <property type="match status" value="1"/>
</dbReference>
<organism evidence="9 10">
    <name type="scientific">Georgenia thermotolerans</name>
    <dbReference type="NCBI Taxonomy" id="527326"/>
    <lineage>
        <taxon>Bacteria</taxon>
        <taxon>Bacillati</taxon>
        <taxon>Actinomycetota</taxon>
        <taxon>Actinomycetes</taxon>
        <taxon>Micrococcales</taxon>
        <taxon>Bogoriellaceae</taxon>
        <taxon>Georgenia</taxon>
    </lineage>
</organism>
<dbReference type="InterPro" id="IPR007627">
    <property type="entry name" value="RNA_pol_sigma70_r2"/>
</dbReference>
<dbReference type="InterPro" id="IPR013324">
    <property type="entry name" value="RNA_pol_sigma_r3/r4-like"/>
</dbReference>
<name>A0A7J5USX0_9MICO</name>
<dbReference type="GO" id="GO:0006352">
    <property type="term" value="P:DNA-templated transcription initiation"/>
    <property type="evidence" value="ECO:0007669"/>
    <property type="project" value="InterPro"/>
</dbReference>
<dbReference type="Gene3D" id="1.10.10.10">
    <property type="entry name" value="Winged helix-like DNA-binding domain superfamily/Winged helix DNA-binding domain"/>
    <property type="match status" value="1"/>
</dbReference>
<dbReference type="Pfam" id="PF04542">
    <property type="entry name" value="Sigma70_r2"/>
    <property type="match status" value="1"/>
</dbReference>
<keyword evidence="2" id="KW-0805">Transcription regulation</keyword>
<dbReference type="PANTHER" id="PTHR43133:SF8">
    <property type="entry name" value="RNA POLYMERASE SIGMA FACTOR HI_1459-RELATED"/>
    <property type="match status" value="1"/>
</dbReference>
<proteinExistence type="inferred from homology"/>
<evidence type="ECO:0000256" key="3">
    <source>
        <dbReference type="ARBA" id="ARBA00023082"/>
    </source>
</evidence>
<dbReference type="SUPFAM" id="SSF88946">
    <property type="entry name" value="Sigma2 domain of RNA polymerase sigma factors"/>
    <property type="match status" value="1"/>
</dbReference>
<evidence type="ECO:0000259" key="7">
    <source>
        <dbReference type="Pfam" id="PF04542"/>
    </source>
</evidence>
<dbReference type="Proteomes" id="UP000451860">
    <property type="component" value="Unassembled WGS sequence"/>
</dbReference>
<dbReference type="Pfam" id="PF08281">
    <property type="entry name" value="Sigma70_r4_2"/>
    <property type="match status" value="1"/>
</dbReference>
<comment type="caution">
    <text evidence="9">The sequence shown here is derived from an EMBL/GenBank/DDBJ whole genome shotgun (WGS) entry which is preliminary data.</text>
</comment>
<dbReference type="Gene3D" id="1.10.1740.10">
    <property type="match status" value="1"/>
</dbReference>
<feature type="domain" description="RNA polymerase sigma factor 70 region 4 type 2" evidence="8">
    <location>
        <begin position="113"/>
        <end position="163"/>
    </location>
</feature>
<dbReference type="EMBL" id="WHJE01000009">
    <property type="protein sequence ID" value="KAE8765489.1"/>
    <property type="molecule type" value="Genomic_DNA"/>
</dbReference>
<dbReference type="OrthoDB" id="3747638at2"/>
<accession>A0A7J5USX0</accession>